<dbReference type="STRING" id="1618572.UT17_C0001G0012"/>
<dbReference type="EMBL" id="LBVU01000001">
    <property type="protein sequence ID" value="KKQ92633.1"/>
    <property type="molecule type" value="Genomic_DNA"/>
</dbReference>
<gene>
    <name evidence="1" type="ORF">UT17_C0001G0012</name>
</gene>
<evidence type="ECO:0000313" key="1">
    <source>
        <dbReference type="EMBL" id="KKQ92633.1"/>
    </source>
</evidence>
<evidence type="ECO:0000313" key="2">
    <source>
        <dbReference type="Proteomes" id="UP000034774"/>
    </source>
</evidence>
<protein>
    <submittedName>
        <fullName evidence="1">Uncharacterized protein</fullName>
    </submittedName>
</protein>
<sequence length="199" mass="22847">MNRWTTYNGTWNDQRAFEKPSTDLGLEVDAFESQLGLKPDKGFPKSGVVRYHDERGANIMVVVKSLTYPGFKSIGGFHTPLFVFDLVVSADRLGRVLSRQSKMEVVYKGIMEVTFMEDYPNDYPTFKIPKYKTFSGMQHNHHMYTGGRMCLYGNFGHSPKAWDSEHGTAAEAFGPAIRWIIWHERDRNRGVDADDVNRR</sequence>
<comment type="caution">
    <text evidence="1">The sequence shown here is derived from an EMBL/GenBank/DDBJ whole genome shotgun (WGS) entry which is preliminary data.</text>
</comment>
<name>A0A0G0LL72_9BACT</name>
<reference evidence="1 2" key="1">
    <citation type="journal article" date="2015" name="Nature">
        <title>rRNA introns, odd ribosomes, and small enigmatic genomes across a large radiation of phyla.</title>
        <authorList>
            <person name="Brown C.T."/>
            <person name="Hug L.A."/>
            <person name="Thomas B.C."/>
            <person name="Sharon I."/>
            <person name="Castelle C.J."/>
            <person name="Singh A."/>
            <person name="Wilkins M.J."/>
            <person name="Williams K.H."/>
            <person name="Banfield J.F."/>
        </authorList>
    </citation>
    <scope>NUCLEOTIDE SEQUENCE [LARGE SCALE GENOMIC DNA]</scope>
</reference>
<dbReference type="Proteomes" id="UP000034774">
    <property type="component" value="Unassembled WGS sequence"/>
</dbReference>
<proteinExistence type="predicted"/>
<accession>A0A0G0LL72</accession>
<organism evidence="1 2">
    <name type="scientific">Candidatus Woesebacteria bacterium GW2011_GWB1_39_10</name>
    <dbReference type="NCBI Taxonomy" id="1618572"/>
    <lineage>
        <taxon>Bacteria</taxon>
        <taxon>Candidatus Woeseibacteriota</taxon>
    </lineage>
</organism>
<dbReference type="AlphaFoldDB" id="A0A0G0LL72"/>